<evidence type="ECO:0000313" key="2">
    <source>
        <dbReference type="Proteomes" id="UP000322245"/>
    </source>
</evidence>
<protein>
    <submittedName>
        <fullName evidence="1">Uncharacterized protein</fullName>
    </submittedName>
</protein>
<dbReference type="AlphaFoldDB" id="A0A5D3B3V9"/>
<proteinExistence type="predicted"/>
<evidence type="ECO:0000313" key="1">
    <source>
        <dbReference type="EMBL" id="TYJ56823.1"/>
    </source>
</evidence>
<gene>
    <name evidence="1" type="ORF">B9479_002433</name>
</gene>
<sequence length="164" mass="18494">MSTHTQRTWIEKEPYKYTLERASETLDDLSVLNDDDPLFEETVPAKIETTSLILSASTYFVETRTLSRETLTVGRQFPDDPDVDYEANTEAADKMDKEITNSLSQIDHNGWIDSCFGEDSAEGLKKEELSVYSTILAENDKEFGGVQLLQITPEQMRAVMATQG</sequence>
<comment type="caution">
    <text evidence="1">The sequence shown here is derived from an EMBL/GenBank/DDBJ whole genome shotgun (WGS) entry which is preliminary data.</text>
</comment>
<accession>A0A5D3B3V9</accession>
<dbReference type="Proteomes" id="UP000322245">
    <property type="component" value="Unassembled WGS sequence"/>
</dbReference>
<dbReference type="EMBL" id="NIDF01000019">
    <property type="protein sequence ID" value="TYJ56823.1"/>
    <property type="molecule type" value="Genomic_DNA"/>
</dbReference>
<keyword evidence="2" id="KW-1185">Reference proteome</keyword>
<name>A0A5D3B3V9_9TREE</name>
<reference evidence="1 2" key="1">
    <citation type="submission" date="2017-05" db="EMBL/GenBank/DDBJ databases">
        <title>The Genome Sequence of Tsuchiyaea wingfieldii DSM 27421.</title>
        <authorList>
            <person name="Cuomo C."/>
            <person name="Passer A."/>
            <person name="Billmyre B."/>
            <person name="Heitman J."/>
        </authorList>
    </citation>
    <scope>NUCLEOTIDE SEQUENCE [LARGE SCALE GENOMIC DNA]</scope>
    <source>
        <strain evidence="1 2">DSM 27421</strain>
    </source>
</reference>
<organism evidence="1 2">
    <name type="scientific">Cryptococcus floricola</name>
    <dbReference type="NCBI Taxonomy" id="2591691"/>
    <lineage>
        <taxon>Eukaryota</taxon>
        <taxon>Fungi</taxon>
        <taxon>Dikarya</taxon>
        <taxon>Basidiomycota</taxon>
        <taxon>Agaricomycotina</taxon>
        <taxon>Tremellomycetes</taxon>
        <taxon>Tremellales</taxon>
        <taxon>Cryptococcaceae</taxon>
        <taxon>Cryptococcus</taxon>
    </lineage>
</organism>